<feature type="transmembrane region" description="Helical" evidence="1">
    <location>
        <begin position="53"/>
        <end position="70"/>
    </location>
</feature>
<dbReference type="Proteomes" id="UP001501035">
    <property type="component" value="Unassembled WGS sequence"/>
</dbReference>
<proteinExistence type="predicted"/>
<keyword evidence="3" id="KW-1185">Reference proteome</keyword>
<accession>A0ABP6L3V7</accession>
<feature type="transmembrane region" description="Helical" evidence="1">
    <location>
        <begin position="12"/>
        <end position="32"/>
    </location>
</feature>
<comment type="caution">
    <text evidence="2">The sequence shown here is derived from an EMBL/GenBank/DDBJ whole genome shotgun (WGS) entry which is preliminary data.</text>
</comment>
<feature type="transmembrane region" description="Helical" evidence="1">
    <location>
        <begin position="76"/>
        <end position="98"/>
    </location>
</feature>
<gene>
    <name evidence="2" type="ORF">GCM10010528_11310</name>
</gene>
<name>A0ABP6L3V7_9ACTN</name>
<keyword evidence="1" id="KW-0812">Transmembrane</keyword>
<evidence type="ECO:0000256" key="1">
    <source>
        <dbReference type="SAM" id="Phobius"/>
    </source>
</evidence>
<feature type="transmembrane region" description="Helical" evidence="1">
    <location>
        <begin position="119"/>
        <end position="144"/>
    </location>
</feature>
<dbReference type="EMBL" id="BAAAVS010000019">
    <property type="protein sequence ID" value="GAA3031828.1"/>
    <property type="molecule type" value="Genomic_DNA"/>
</dbReference>
<organism evidence="2 3">
    <name type="scientific">Gordonia defluvii</name>
    <dbReference type="NCBI Taxonomy" id="283718"/>
    <lineage>
        <taxon>Bacteria</taxon>
        <taxon>Bacillati</taxon>
        <taxon>Actinomycetota</taxon>
        <taxon>Actinomycetes</taxon>
        <taxon>Mycobacteriales</taxon>
        <taxon>Gordoniaceae</taxon>
        <taxon>Gordonia</taxon>
    </lineage>
</organism>
<evidence type="ECO:0000313" key="3">
    <source>
        <dbReference type="Proteomes" id="UP001501035"/>
    </source>
</evidence>
<evidence type="ECO:0008006" key="4">
    <source>
        <dbReference type="Google" id="ProtNLM"/>
    </source>
</evidence>
<keyword evidence="1" id="KW-1133">Transmembrane helix</keyword>
<sequence length="145" mass="15373">MLIDQLDNLTIATVTAAGIILAWAMALGVWKYRQILASPDGRAHIYVDIAHRAALMYSFATLVLAALVALSAWPAWVNAACVIVELIFFVGAIMSYLVHGALKDTTNQLHPRPGVLVHGFMAALIVGEIGGVAILVAGVVANWVA</sequence>
<dbReference type="RefSeq" id="WP_290712927.1">
    <property type="nucleotide sequence ID" value="NZ_BAAAVS010000019.1"/>
</dbReference>
<protein>
    <recommendedName>
        <fullName evidence="4">Integral membrane protein</fullName>
    </recommendedName>
</protein>
<keyword evidence="1" id="KW-0472">Membrane</keyword>
<reference evidence="3" key="1">
    <citation type="journal article" date="2019" name="Int. J. Syst. Evol. Microbiol.">
        <title>The Global Catalogue of Microorganisms (GCM) 10K type strain sequencing project: providing services to taxonomists for standard genome sequencing and annotation.</title>
        <authorList>
            <consortium name="The Broad Institute Genomics Platform"/>
            <consortium name="The Broad Institute Genome Sequencing Center for Infectious Disease"/>
            <person name="Wu L."/>
            <person name="Ma J."/>
        </authorList>
    </citation>
    <scope>NUCLEOTIDE SEQUENCE [LARGE SCALE GENOMIC DNA]</scope>
    <source>
        <strain evidence="3">JCM 14234</strain>
    </source>
</reference>
<evidence type="ECO:0000313" key="2">
    <source>
        <dbReference type="EMBL" id="GAA3031828.1"/>
    </source>
</evidence>